<dbReference type="Pfam" id="PF01764">
    <property type="entry name" value="Lipase_3"/>
    <property type="match status" value="3"/>
</dbReference>
<dbReference type="GO" id="GO:0006629">
    <property type="term" value="P:lipid metabolic process"/>
    <property type="evidence" value="ECO:0007669"/>
    <property type="project" value="InterPro"/>
</dbReference>
<dbReference type="Gene3D" id="3.40.50.1820">
    <property type="entry name" value="alpha/beta hydrolase"/>
    <property type="match status" value="3"/>
</dbReference>
<reference evidence="3" key="1">
    <citation type="journal article" date="2008" name="Nat. Genet.">
        <title>The Pristionchus pacificus genome provides a unique perspective on nematode lifestyle and parasitism.</title>
        <authorList>
            <person name="Dieterich C."/>
            <person name="Clifton S.W."/>
            <person name="Schuster L.N."/>
            <person name="Chinwalla A."/>
            <person name="Delehaunty K."/>
            <person name="Dinkelacker I."/>
            <person name="Fulton L."/>
            <person name="Fulton R."/>
            <person name="Godfrey J."/>
            <person name="Minx P."/>
            <person name="Mitreva M."/>
            <person name="Roeseler W."/>
            <person name="Tian H."/>
            <person name="Witte H."/>
            <person name="Yang S.P."/>
            <person name="Wilson R.K."/>
            <person name="Sommer R.J."/>
        </authorList>
    </citation>
    <scope>NUCLEOTIDE SEQUENCE [LARGE SCALE GENOMIC DNA]</scope>
    <source>
        <strain evidence="3">PS312</strain>
    </source>
</reference>
<evidence type="ECO:0000259" key="1">
    <source>
        <dbReference type="Pfam" id="PF01764"/>
    </source>
</evidence>
<sequence>MAILALLSLFLLIPSIYSTTTADVKKTKYNETLSEMLLHLSAAAYGQKKDECVKNTFPLSEGRFLYSSINKTCDIVSSTCESFIVTSKIVPETIIIFRGTKQKAQLLLEGWASYREGVGFNTMGRVNRDDLVNSYFSKALNSLWDPIYEFLKDAQYKHHSIIFTGHSLGGAVASLAAAQTVKLKLRNASQVRMYTFGQPRTGSYKYAMNYDALGIESYRIVYGSDVIPHQPPCKKDMNIPPNEEGARACSADDHDESYHHGTEIWYPLNMTSGSLYIECLGAPKNEDFNCSNMLTYSMDNKEQYVWDHRHYFDVSLSNFGKSGCTNRTKKAAPKKSKWSKVFVQYLSVLRSFFTLFVDFDRMLHTTLIFIFTIVPSASLFRIQGRHKSKFKYDENLSEMLLHLSSAAYGEIENRDECVRKIMPEKEEWSRFSTLSSEVDGWDNTCAGYIITSKKKKKAIVVFRGTKSVEQLILEAWASRGMGNDFHEMGKVHEYFGTAIEAMWGQIKTFLNRISYEKYSIIFTGHSLGGALASLAAAKTVKNGKISPGLQNDIIEEHIFSYRVVFRKDSVPHSPECKTDGIAANENGATYPDSMTPDSNFILCDGYPRNEDFNCSNRYTYPYFNKDIAFNFWDHRHYFDVSLVNFGKSGCENRVKKPDPTRSKLPLGIDTFFKTFGKKLEDLSKTLLHLSAAAYGTDDNRKHTLPANEEWQVIANLDVESDFLYNHCAGFIARSHRRKMLIVVFRGTKKPEQLVAEILKSFTIGKDFYGMGKVHKYFRKAIEKMWQPIQDHGYSIIFTGHSLGAALASLATAKTLQSKKRKANEVQLYTFGQPRTGSLNFSRSMDNFVHRGLESYRIVYGKDLVPHFPACHTNSQSPANVNGIKPCSRADDDGFYHHGTEYWYPDSMSPGSKFRMCTGDPNNEDINCSNQYEYPLLDSEIELKAWDHRHYFGVSLVNFGKSGCTNRTNKPEPKTGIEGFASFASMFKCKEKKLIMFLV</sequence>
<feature type="domain" description="Fungal lipase-type" evidence="1">
    <location>
        <begin position="741"/>
        <end position="870"/>
    </location>
</feature>
<proteinExistence type="predicted"/>
<gene>
    <name evidence="2" type="primary">WBGene00111370</name>
</gene>
<evidence type="ECO:0000313" key="3">
    <source>
        <dbReference type="Proteomes" id="UP000005239"/>
    </source>
</evidence>
<dbReference type="AlphaFoldDB" id="A0A2A6D0C1"/>
<dbReference type="InterPro" id="IPR029058">
    <property type="entry name" value="AB_hydrolase_fold"/>
</dbReference>
<feature type="domain" description="Fungal lipase-type" evidence="1">
    <location>
        <begin position="95"/>
        <end position="234"/>
    </location>
</feature>
<dbReference type="OrthoDB" id="438440at2759"/>
<dbReference type="PANTHER" id="PTHR45908">
    <property type="entry name" value="PROTEIN CBG11750-RELATED"/>
    <property type="match status" value="1"/>
</dbReference>
<evidence type="ECO:0000313" key="2">
    <source>
        <dbReference type="EnsemblMetazoa" id="PPA21816.1"/>
    </source>
</evidence>
<dbReference type="SUPFAM" id="SSF53474">
    <property type="entry name" value="alpha/beta-Hydrolases"/>
    <property type="match status" value="3"/>
</dbReference>
<dbReference type="Proteomes" id="UP000005239">
    <property type="component" value="Unassembled WGS sequence"/>
</dbReference>
<feature type="domain" description="Fungal lipase-type" evidence="1">
    <location>
        <begin position="459"/>
        <end position="576"/>
    </location>
</feature>
<reference evidence="2" key="2">
    <citation type="submission" date="2022-06" db="UniProtKB">
        <authorList>
            <consortium name="EnsemblMetazoa"/>
        </authorList>
    </citation>
    <scope>IDENTIFICATION</scope>
    <source>
        <strain evidence="2">PS312</strain>
    </source>
</reference>
<dbReference type="PANTHER" id="PTHR45908:SF5">
    <property type="entry name" value="FUNGAL LIPASE-LIKE DOMAIN-CONTAINING PROTEIN"/>
    <property type="match status" value="1"/>
</dbReference>
<dbReference type="CDD" id="cd00519">
    <property type="entry name" value="Lipase_3"/>
    <property type="match status" value="2"/>
</dbReference>
<dbReference type="EnsemblMetazoa" id="PPA21816.1">
    <property type="protein sequence ID" value="PPA21816.1"/>
    <property type="gene ID" value="WBGene00111370"/>
</dbReference>
<protein>
    <submittedName>
        <fullName evidence="2">Hydrolase</fullName>
    </submittedName>
</protein>
<keyword evidence="3" id="KW-1185">Reference proteome</keyword>
<name>A0A2A6D0C1_PRIPA</name>
<accession>A0A8R1YJE8</accession>
<organism evidence="2 3">
    <name type="scientific">Pristionchus pacificus</name>
    <name type="common">Parasitic nematode worm</name>
    <dbReference type="NCBI Taxonomy" id="54126"/>
    <lineage>
        <taxon>Eukaryota</taxon>
        <taxon>Metazoa</taxon>
        <taxon>Ecdysozoa</taxon>
        <taxon>Nematoda</taxon>
        <taxon>Chromadorea</taxon>
        <taxon>Rhabditida</taxon>
        <taxon>Rhabditina</taxon>
        <taxon>Diplogasteromorpha</taxon>
        <taxon>Diplogasteroidea</taxon>
        <taxon>Neodiplogasteridae</taxon>
        <taxon>Pristionchus</taxon>
    </lineage>
</organism>
<dbReference type="InterPro" id="IPR002921">
    <property type="entry name" value="Fungal_lipase-type"/>
</dbReference>
<accession>A0A2A6D0C1</accession>